<evidence type="ECO:0000256" key="1">
    <source>
        <dbReference type="SAM" id="MobiDB-lite"/>
    </source>
</evidence>
<sequence>SRKRGHDGADANVPPKMLRRDHADPRPTGSTHGGKSLAAIELGMASTRLAPVPESAPADVSDPDPLSFANPQCSQGTVTAGDPESENASFAFAVRSPESIYRPELGVANGSLLDTPETCQDLVDHVAPPGYFSELRHLHNDEF</sequence>
<feature type="compositionally biased region" description="Polar residues" evidence="1">
    <location>
        <begin position="69"/>
        <end position="78"/>
    </location>
</feature>
<evidence type="ECO:0000313" key="2">
    <source>
        <dbReference type="EMBL" id="GFD23271.1"/>
    </source>
</evidence>
<feature type="non-terminal residue" evidence="2">
    <location>
        <position position="1"/>
    </location>
</feature>
<name>A0A699UNR3_TANCI</name>
<comment type="caution">
    <text evidence="2">The sequence shown here is derived from an EMBL/GenBank/DDBJ whole genome shotgun (WGS) entry which is preliminary data.</text>
</comment>
<dbReference type="EMBL" id="BKCJ011343609">
    <property type="protein sequence ID" value="GFD23271.1"/>
    <property type="molecule type" value="Genomic_DNA"/>
</dbReference>
<feature type="region of interest" description="Disordered" evidence="1">
    <location>
        <begin position="1"/>
        <end position="84"/>
    </location>
</feature>
<organism evidence="2">
    <name type="scientific">Tanacetum cinerariifolium</name>
    <name type="common">Dalmatian daisy</name>
    <name type="synonym">Chrysanthemum cinerariifolium</name>
    <dbReference type="NCBI Taxonomy" id="118510"/>
    <lineage>
        <taxon>Eukaryota</taxon>
        <taxon>Viridiplantae</taxon>
        <taxon>Streptophyta</taxon>
        <taxon>Embryophyta</taxon>
        <taxon>Tracheophyta</taxon>
        <taxon>Spermatophyta</taxon>
        <taxon>Magnoliopsida</taxon>
        <taxon>eudicotyledons</taxon>
        <taxon>Gunneridae</taxon>
        <taxon>Pentapetalae</taxon>
        <taxon>asterids</taxon>
        <taxon>campanulids</taxon>
        <taxon>Asterales</taxon>
        <taxon>Asteraceae</taxon>
        <taxon>Asteroideae</taxon>
        <taxon>Anthemideae</taxon>
        <taxon>Anthemidinae</taxon>
        <taxon>Tanacetum</taxon>
    </lineage>
</organism>
<accession>A0A699UNR3</accession>
<reference evidence="2" key="1">
    <citation type="journal article" date="2019" name="Sci. Rep.">
        <title>Draft genome of Tanacetum cinerariifolium, the natural source of mosquito coil.</title>
        <authorList>
            <person name="Yamashiro T."/>
            <person name="Shiraishi A."/>
            <person name="Satake H."/>
            <person name="Nakayama K."/>
        </authorList>
    </citation>
    <scope>NUCLEOTIDE SEQUENCE</scope>
</reference>
<dbReference type="AlphaFoldDB" id="A0A699UNR3"/>
<protein>
    <submittedName>
        <fullName evidence="2">Uncharacterized protein</fullName>
    </submittedName>
</protein>
<gene>
    <name evidence="2" type="ORF">Tci_895240</name>
</gene>
<proteinExistence type="predicted"/>
<feature type="non-terminal residue" evidence="2">
    <location>
        <position position="143"/>
    </location>
</feature>